<keyword evidence="5" id="KW-0378">Hydrolase</keyword>
<name>A0ABT1RZ84_9FIRM</name>
<evidence type="ECO:0000313" key="9">
    <source>
        <dbReference type="Proteomes" id="UP001524473"/>
    </source>
</evidence>
<organism evidence="8 9">
    <name type="scientific">Neglectibacter timonensis</name>
    <dbReference type="NCBI Taxonomy" id="1776382"/>
    <lineage>
        <taxon>Bacteria</taxon>
        <taxon>Bacillati</taxon>
        <taxon>Bacillota</taxon>
        <taxon>Clostridia</taxon>
        <taxon>Eubacteriales</taxon>
        <taxon>Oscillospiraceae</taxon>
        <taxon>Neglectibacter</taxon>
    </lineage>
</organism>
<keyword evidence="9" id="KW-1185">Reference proteome</keyword>
<keyword evidence="6" id="KW-0106">Calcium</keyword>
<evidence type="ECO:0000256" key="5">
    <source>
        <dbReference type="ARBA" id="ARBA00022801"/>
    </source>
</evidence>
<dbReference type="RefSeq" id="WP_256191793.1">
    <property type="nucleotide sequence ID" value="NZ_JANFZG010000016.1"/>
</dbReference>
<proteinExistence type="inferred from homology"/>
<dbReference type="SUPFAM" id="SSF53649">
    <property type="entry name" value="Alkaline phosphatase-like"/>
    <property type="match status" value="1"/>
</dbReference>
<dbReference type="PANTHER" id="PTHR42693">
    <property type="entry name" value="ARYLSULFATASE FAMILY MEMBER"/>
    <property type="match status" value="1"/>
</dbReference>
<comment type="similarity">
    <text evidence="2">Belongs to the sulfatase family.</text>
</comment>
<gene>
    <name evidence="8" type="ORF">NE695_08225</name>
</gene>
<evidence type="ECO:0000256" key="6">
    <source>
        <dbReference type="ARBA" id="ARBA00022837"/>
    </source>
</evidence>
<protein>
    <submittedName>
        <fullName evidence="8">Sulfatase-like hydrolase/transferase</fullName>
    </submittedName>
</protein>
<dbReference type="CDD" id="cd16155">
    <property type="entry name" value="sulfatase_like"/>
    <property type="match status" value="1"/>
</dbReference>
<evidence type="ECO:0000313" key="8">
    <source>
        <dbReference type="EMBL" id="MCQ4839900.1"/>
    </source>
</evidence>
<sequence length="460" mass="52789">MKKNVIFILTDDQRYNTIHALGNPEIHTPNLDWLAENGTVFEQAHIPGGTNGAICMPSRAMLNSGRSLFHLEAEGGNIPESDITLAEVFRRDGYDCYGTGKWHNGCPAFTRGFTGGENVFFGGMWDHWNVPVSHYDPTGEYDNVINFVADFFHTGETIQVHCDEFHPGVHSTELLTNTALDYLENRPQDRPFYLYLAYLAPHDPRTMPQRFKELYDPEKLTLPENFMERHPFEVGVEDIRDEILLPTPRTEEAVRRELADYCAMISHLDYEIGRLLQSLREKNLLEDTVLVFTGDNGLAVGCHGMLGKQNLYDHSVRVPLVFAGTGIPKNKKVENYVYLMDIYPTLCELTGHEVPDTVEGKSFAAMFGDGSVKTRETLYLAYRDLMRGVKDSRYKLIEYRGPVRRTQLFDLKEDPAELRDLSACPEQQENLARLRALLERYRDQWEDLPSEISQTFWSRY</sequence>
<comment type="caution">
    <text evidence="8">The sequence shown here is derived from an EMBL/GenBank/DDBJ whole genome shotgun (WGS) entry which is preliminary data.</text>
</comment>
<dbReference type="InterPro" id="IPR000917">
    <property type="entry name" value="Sulfatase_N"/>
</dbReference>
<evidence type="ECO:0000256" key="3">
    <source>
        <dbReference type="ARBA" id="ARBA00022723"/>
    </source>
</evidence>
<feature type="domain" description="Sulfatase N-terminal" evidence="7">
    <location>
        <begin position="3"/>
        <end position="351"/>
    </location>
</feature>
<comment type="cofactor">
    <cofactor evidence="1">
        <name>Ca(2+)</name>
        <dbReference type="ChEBI" id="CHEBI:29108"/>
    </cofactor>
</comment>
<evidence type="ECO:0000256" key="4">
    <source>
        <dbReference type="ARBA" id="ARBA00022729"/>
    </source>
</evidence>
<dbReference type="InterPro" id="IPR017850">
    <property type="entry name" value="Alkaline_phosphatase_core_sf"/>
</dbReference>
<dbReference type="PANTHER" id="PTHR42693:SF42">
    <property type="entry name" value="ARYLSULFATASE G"/>
    <property type="match status" value="1"/>
</dbReference>
<dbReference type="Pfam" id="PF00884">
    <property type="entry name" value="Sulfatase"/>
    <property type="match status" value="1"/>
</dbReference>
<dbReference type="InterPro" id="IPR050738">
    <property type="entry name" value="Sulfatase"/>
</dbReference>
<evidence type="ECO:0000256" key="2">
    <source>
        <dbReference type="ARBA" id="ARBA00008779"/>
    </source>
</evidence>
<keyword evidence="4" id="KW-0732">Signal</keyword>
<keyword evidence="3" id="KW-0479">Metal-binding</keyword>
<evidence type="ECO:0000256" key="1">
    <source>
        <dbReference type="ARBA" id="ARBA00001913"/>
    </source>
</evidence>
<dbReference type="Proteomes" id="UP001524473">
    <property type="component" value="Unassembled WGS sequence"/>
</dbReference>
<reference evidence="8 9" key="1">
    <citation type="submission" date="2022-06" db="EMBL/GenBank/DDBJ databases">
        <title>Isolation of gut microbiota from human fecal samples.</title>
        <authorList>
            <person name="Pamer E.G."/>
            <person name="Barat B."/>
            <person name="Waligurski E."/>
            <person name="Medina S."/>
            <person name="Paddock L."/>
            <person name="Mostad J."/>
        </authorList>
    </citation>
    <scope>NUCLEOTIDE SEQUENCE [LARGE SCALE GENOMIC DNA]</scope>
    <source>
        <strain evidence="8 9">DFI.9.73</strain>
    </source>
</reference>
<evidence type="ECO:0000259" key="7">
    <source>
        <dbReference type="Pfam" id="PF00884"/>
    </source>
</evidence>
<dbReference type="EMBL" id="JANFZH010000016">
    <property type="protein sequence ID" value="MCQ4839900.1"/>
    <property type="molecule type" value="Genomic_DNA"/>
</dbReference>
<dbReference type="Gene3D" id="3.40.720.10">
    <property type="entry name" value="Alkaline Phosphatase, subunit A"/>
    <property type="match status" value="1"/>
</dbReference>
<accession>A0ABT1RZ84</accession>